<dbReference type="Proteomes" id="UP001169862">
    <property type="component" value="Unassembled WGS sequence"/>
</dbReference>
<dbReference type="SUPFAM" id="SSF47413">
    <property type="entry name" value="lambda repressor-like DNA-binding domains"/>
    <property type="match status" value="1"/>
</dbReference>
<dbReference type="RefSeq" id="WP_303550671.1">
    <property type="nucleotide sequence ID" value="NZ_JAUOPG010000007.1"/>
</dbReference>
<accession>A0AAW7XLD3</accession>
<dbReference type="Gene3D" id="1.10.260.40">
    <property type="entry name" value="lambda repressor-like DNA-binding domains"/>
    <property type="match status" value="1"/>
</dbReference>
<dbReference type="SMART" id="SM00530">
    <property type="entry name" value="HTH_XRE"/>
    <property type="match status" value="1"/>
</dbReference>
<evidence type="ECO:0000313" key="6">
    <source>
        <dbReference type="Proteomes" id="UP001169862"/>
    </source>
</evidence>
<dbReference type="InterPro" id="IPR011051">
    <property type="entry name" value="RmlC_Cupin_sf"/>
</dbReference>
<dbReference type="InterPro" id="IPR014710">
    <property type="entry name" value="RmlC-like_jellyroll"/>
</dbReference>
<dbReference type="PROSITE" id="PS50943">
    <property type="entry name" value="HTH_CROC1"/>
    <property type="match status" value="1"/>
</dbReference>
<protein>
    <submittedName>
        <fullName evidence="5">XRE family transcriptional regulator</fullName>
    </submittedName>
</protein>
<dbReference type="GO" id="GO:0005829">
    <property type="term" value="C:cytosol"/>
    <property type="evidence" value="ECO:0007669"/>
    <property type="project" value="TreeGrafter"/>
</dbReference>
<evidence type="ECO:0000256" key="3">
    <source>
        <dbReference type="ARBA" id="ARBA00023163"/>
    </source>
</evidence>
<reference evidence="5" key="1">
    <citation type="submission" date="2023-07" db="EMBL/GenBank/DDBJ databases">
        <title>Genome content predicts the carbon catabolic preferences of heterotrophic bacteria.</title>
        <authorList>
            <person name="Gralka M."/>
        </authorList>
    </citation>
    <scope>NUCLEOTIDE SEQUENCE</scope>
    <source>
        <strain evidence="5">I2M16</strain>
    </source>
</reference>
<name>A0AAW7XLD3_9GAMM</name>
<feature type="domain" description="HTH cro/C1-type" evidence="4">
    <location>
        <begin position="12"/>
        <end position="66"/>
    </location>
</feature>
<dbReference type="EMBL" id="JAUOPG010000007">
    <property type="protein sequence ID" value="MDO6454173.1"/>
    <property type="molecule type" value="Genomic_DNA"/>
</dbReference>
<evidence type="ECO:0000256" key="2">
    <source>
        <dbReference type="ARBA" id="ARBA00023125"/>
    </source>
</evidence>
<dbReference type="Gene3D" id="2.60.120.10">
    <property type="entry name" value="Jelly Rolls"/>
    <property type="match status" value="1"/>
</dbReference>
<gene>
    <name evidence="5" type="ORF">Q4490_11435</name>
</gene>
<dbReference type="InterPro" id="IPR050807">
    <property type="entry name" value="TransReg_Diox_bact_type"/>
</dbReference>
<dbReference type="GO" id="GO:0003677">
    <property type="term" value="F:DNA binding"/>
    <property type="evidence" value="ECO:0007669"/>
    <property type="project" value="UniProtKB-KW"/>
</dbReference>
<dbReference type="CDD" id="cd02209">
    <property type="entry name" value="cupin_XRE_C"/>
    <property type="match status" value="1"/>
</dbReference>
<dbReference type="PANTHER" id="PTHR46797:SF23">
    <property type="entry name" value="HTH-TYPE TRANSCRIPTIONAL REGULATOR SUTR"/>
    <property type="match status" value="1"/>
</dbReference>
<dbReference type="InterPro" id="IPR001387">
    <property type="entry name" value="Cro/C1-type_HTH"/>
</dbReference>
<dbReference type="Pfam" id="PF07883">
    <property type="entry name" value="Cupin_2"/>
    <property type="match status" value="1"/>
</dbReference>
<dbReference type="InterPro" id="IPR010982">
    <property type="entry name" value="Lambda_DNA-bd_dom_sf"/>
</dbReference>
<dbReference type="Pfam" id="PF01381">
    <property type="entry name" value="HTH_3"/>
    <property type="match status" value="1"/>
</dbReference>
<sequence>MQPVNQFIALSLKQMRANKGWSLDKTSQKTGVSKAMLGQIERGESSPTIATLWKIATGFEVSLTALIEPPKTDDTSVTRGVPFRSAHIVRNQPAQNSMFVAPLFPYDDQLNFEWMELTFVAGYEQYSEAHSLGVIEHVVVISGSVELYIDEHWHTFKAGDAVRFNADKPHGYRNQSQVDSVVHNLIYYPEKTKAKR</sequence>
<dbReference type="CDD" id="cd00093">
    <property type="entry name" value="HTH_XRE"/>
    <property type="match status" value="1"/>
</dbReference>
<keyword evidence="2" id="KW-0238">DNA-binding</keyword>
<evidence type="ECO:0000256" key="1">
    <source>
        <dbReference type="ARBA" id="ARBA00023015"/>
    </source>
</evidence>
<dbReference type="PANTHER" id="PTHR46797">
    <property type="entry name" value="HTH-TYPE TRANSCRIPTIONAL REGULATOR"/>
    <property type="match status" value="1"/>
</dbReference>
<dbReference type="InterPro" id="IPR013096">
    <property type="entry name" value="Cupin_2"/>
</dbReference>
<dbReference type="AlphaFoldDB" id="A0AAW7XLD3"/>
<keyword evidence="1" id="KW-0805">Transcription regulation</keyword>
<proteinExistence type="predicted"/>
<dbReference type="SUPFAM" id="SSF51182">
    <property type="entry name" value="RmlC-like cupins"/>
    <property type="match status" value="1"/>
</dbReference>
<evidence type="ECO:0000313" key="5">
    <source>
        <dbReference type="EMBL" id="MDO6454173.1"/>
    </source>
</evidence>
<comment type="caution">
    <text evidence="5">The sequence shown here is derived from an EMBL/GenBank/DDBJ whole genome shotgun (WGS) entry which is preliminary data.</text>
</comment>
<dbReference type="GO" id="GO:0003700">
    <property type="term" value="F:DNA-binding transcription factor activity"/>
    <property type="evidence" value="ECO:0007669"/>
    <property type="project" value="TreeGrafter"/>
</dbReference>
<organism evidence="5 6">
    <name type="scientific">Neptunomonas phycophila</name>
    <dbReference type="NCBI Taxonomy" id="1572645"/>
    <lineage>
        <taxon>Bacteria</taxon>
        <taxon>Pseudomonadati</taxon>
        <taxon>Pseudomonadota</taxon>
        <taxon>Gammaproteobacteria</taxon>
        <taxon>Oceanospirillales</taxon>
        <taxon>Oceanospirillaceae</taxon>
        <taxon>Neptunomonas</taxon>
    </lineage>
</organism>
<keyword evidence="3" id="KW-0804">Transcription</keyword>
<evidence type="ECO:0000259" key="4">
    <source>
        <dbReference type="PROSITE" id="PS50943"/>
    </source>
</evidence>